<dbReference type="PROSITE" id="PS01183">
    <property type="entry name" value="UBIE_1"/>
    <property type="match status" value="1"/>
</dbReference>
<keyword evidence="4 5" id="KW-0949">S-adenosyl-L-methionine</keyword>
<dbReference type="EC" id="2.1.1.163" evidence="5"/>
<dbReference type="PROSITE" id="PS51608">
    <property type="entry name" value="SAM_MT_UBIE"/>
    <property type="match status" value="1"/>
</dbReference>
<gene>
    <name evidence="5" type="primary">menG</name>
    <name evidence="6" type="ORF">SAMN05421540_102283</name>
</gene>
<evidence type="ECO:0000313" key="6">
    <source>
        <dbReference type="EMBL" id="SDZ95610.1"/>
    </source>
</evidence>
<dbReference type="GO" id="GO:0009234">
    <property type="term" value="P:menaquinone biosynthetic process"/>
    <property type="evidence" value="ECO:0007669"/>
    <property type="project" value="UniProtKB-UniRule"/>
</dbReference>
<feature type="binding site" evidence="5">
    <location>
        <begin position="115"/>
        <end position="116"/>
    </location>
    <ligand>
        <name>S-adenosyl-L-methionine</name>
        <dbReference type="ChEBI" id="CHEBI:59789"/>
    </ligand>
</feature>
<dbReference type="PANTHER" id="PTHR43591">
    <property type="entry name" value="METHYLTRANSFERASE"/>
    <property type="match status" value="1"/>
</dbReference>
<keyword evidence="3 5" id="KW-0808">Transferase</keyword>
<accession>A0A1H3X8P2</accession>
<comment type="similarity">
    <text evidence="5">Belongs to the class I-like SAM-binding methyltransferase superfamily. MenG/UbiE family.</text>
</comment>
<comment type="pathway">
    <text evidence="5">Quinol/quinone metabolism; menaquinone biosynthesis; menaquinol from 1,4-dihydroxy-2-naphthoate: step 2/2.</text>
</comment>
<keyword evidence="7" id="KW-1185">Reference proteome</keyword>
<feature type="binding site" evidence="5">
    <location>
        <position position="68"/>
    </location>
    <ligand>
        <name>S-adenosyl-L-methionine</name>
        <dbReference type="ChEBI" id="CHEBI:59789"/>
    </ligand>
</feature>
<evidence type="ECO:0000256" key="3">
    <source>
        <dbReference type="ARBA" id="ARBA00022679"/>
    </source>
</evidence>
<evidence type="ECO:0000256" key="4">
    <source>
        <dbReference type="ARBA" id="ARBA00022691"/>
    </source>
</evidence>
<name>A0A1H3X8P2_9FLAO</name>
<dbReference type="AlphaFoldDB" id="A0A1H3X8P2"/>
<organism evidence="6 7">
    <name type="scientific">Psychroflexus halocasei</name>
    <dbReference type="NCBI Taxonomy" id="908615"/>
    <lineage>
        <taxon>Bacteria</taxon>
        <taxon>Pseudomonadati</taxon>
        <taxon>Bacteroidota</taxon>
        <taxon>Flavobacteriia</taxon>
        <taxon>Flavobacteriales</taxon>
        <taxon>Flavobacteriaceae</taxon>
        <taxon>Psychroflexus</taxon>
    </lineage>
</organism>
<dbReference type="UniPathway" id="UPA00079">
    <property type="reaction ID" value="UER00169"/>
</dbReference>
<dbReference type="InterPro" id="IPR023576">
    <property type="entry name" value="UbiE/COQ5_MeTrFase_CS"/>
</dbReference>
<comment type="function">
    <text evidence="5">Methyltransferase required for the conversion of demethylmenaquinol (DMKH2) to menaquinol (MKH2).</text>
</comment>
<dbReference type="PANTHER" id="PTHR43591:SF24">
    <property type="entry name" value="2-METHOXY-6-POLYPRENYL-1,4-BENZOQUINOL METHYLASE, MITOCHONDRIAL"/>
    <property type="match status" value="1"/>
</dbReference>
<evidence type="ECO:0000256" key="1">
    <source>
        <dbReference type="ARBA" id="ARBA00022428"/>
    </source>
</evidence>
<dbReference type="EMBL" id="FNQF01000002">
    <property type="protein sequence ID" value="SDZ95610.1"/>
    <property type="molecule type" value="Genomic_DNA"/>
</dbReference>
<dbReference type="InterPro" id="IPR004033">
    <property type="entry name" value="UbiE/COQ5_MeTrFase"/>
</dbReference>
<sequence length="242" mass="27105">MAKEIKPYKDSEIDKKKQVEQMFDNISGGYDNLNRVISFGTDLSWRKKVIQIVKDSKPDSILDIATGTGDLVLSLADSEASKIVGLDLSAGMLAIGKEKIKKRELTDRIEMVQGDSENLPYPDNSFDAITVAFGVRNFENLDKGLSEIQRVLSPKGKFVILETSVPTKFPFKQGYNIYTKHMMPAIGKLFSKDKDAYQYLSESASKFPFGQKLCNILKKNGFKEVEFMPQSFGIATIYTATK</sequence>
<dbReference type="GO" id="GO:0043770">
    <property type="term" value="F:demethylmenaquinone methyltransferase activity"/>
    <property type="evidence" value="ECO:0007669"/>
    <property type="project" value="UniProtKB-UniRule"/>
</dbReference>
<dbReference type="NCBIfam" id="TIGR01934">
    <property type="entry name" value="MenG_MenH_UbiE"/>
    <property type="match status" value="1"/>
</dbReference>
<reference evidence="6 7" key="1">
    <citation type="submission" date="2016-10" db="EMBL/GenBank/DDBJ databases">
        <authorList>
            <person name="de Groot N.N."/>
        </authorList>
    </citation>
    <scope>NUCLEOTIDE SEQUENCE [LARGE SCALE GENOMIC DNA]</scope>
    <source>
        <strain evidence="6 7">DSM 23581</strain>
    </source>
</reference>
<comment type="caution">
    <text evidence="5">Lacks conserved residue(s) required for the propagation of feature annotation.</text>
</comment>
<dbReference type="InterPro" id="IPR029063">
    <property type="entry name" value="SAM-dependent_MTases_sf"/>
</dbReference>
<dbReference type="STRING" id="908615.SAMN05421540_102283"/>
<dbReference type="GO" id="GO:0032259">
    <property type="term" value="P:methylation"/>
    <property type="evidence" value="ECO:0007669"/>
    <property type="project" value="UniProtKB-KW"/>
</dbReference>
<protein>
    <recommendedName>
        <fullName evidence="5">Demethylmenaquinone methyltransferase</fullName>
        <ecNumber evidence="5">2.1.1.163</ecNumber>
    </recommendedName>
</protein>
<comment type="catalytic activity">
    <reaction evidence="5">
        <text>a 2-demethylmenaquinol + S-adenosyl-L-methionine = a menaquinol + S-adenosyl-L-homocysteine + H(+)</text>
        <dbReference type="Rhea" id="RHEA:42640"/>
        <dbReference type="Rhea" id="RHEA-COMP:9539"/>
        <dbReference type="Rhea" id="RHEA-COMP:9563"/>
        <dbReference type="ChEBI" id="CHEBI:15378"/>
        <dbReference type="ChEBI" id="CHEBI:18151"/>
        <dbReference type="ChEBI" id="CHEBI:55437"/>
        <dbReference type="ChEBI" id="CHEBI:57856"/>
        <dbReference type="ChEBI" id="CHEBI:59789"/>
        <dbReference type="EC" id="2.1.1.163"/>
    </reaction>
</comment>
<keyword evidence="1 5" id="KW-0474">Menaquinone biosynthesis</keyword>
<proteinExistence type="inferred from homology"/>
<dbReference type="Pfam" id="PF01209">
    <property type="entry name" value="Ubie_methyltran"/>
    <property type="match status" value="1"/>
</dbReference>
<dbReference type="Gene3D" id="3.40.50.150">
    <property type="entry name" value="Vaccinia Virus protein VP39"/>
    <property type="match status" value="1"/>
</dbReference>
<dbReference type="NCBIfam" id="NF001244">
    <property type="entry name" value="PRK00216.1-5"/>
    <property type="match status" value="1"/>
</dbReference>
<dbReference type="CDD" id="cd02440">
    <property type="entry name" value="AdoMet_MTases"/>
    <property type="match status" value="1"/>
</dbReference>
<dbReference type="SUPFAM" id="SSF53335">
    <property type="entry name" value="S-adenosyl-L-methionine-dependent methyltransferases"/>
    <property type="match status" value="1"/>
</dbReference>
<dbReference type="RefSeq" id="WP_093239561.1">
    <property type="nucleotide sequence ID" value="NZ_FNQF01000002.1"/>
</dbReference>
<dbReference type="Proteomes" id="UP000198820">
    <property type="component" value="Unassembled WGS sequence"/>
</dbReference>
<evidence type="ECO:0000313" key="7">
    <source>
        <dbReference type="Proteomes" id="UP000198820"/>
    </source>
</evidence>
<keyword evidence="2 5" id="KW-0489">Methyltransferase</keyword>
<evidence type="ECO:0000256" key="5">
    <source>
        <dbReference type="HAMAP-Rule" id="MF_01813"/>
    </source>
</evidence>
<feature type="binding site" evidence="5">
    <location>
        <position position="87"/>
    </location>
    <ligand>
        <name>S-adenosyl-L-methionine</name>
        <dbReference type="ChEBI" id="CHEBI:59789"/>
    </ligand>
</feature>
<dbReference type="HAMAP" id="MF_01813">
    <property type="entry name" value="MenG_UbiE_methyltr"/>
    <property type="match status" value="1"/>
</dbReference>
<evidence type="ECO:0000256" key="2">
    <source>
        <dbReference type="ARBA" id="ARBA00022603"/>
    </source>
</evidence>